<evidence type="ECO:0000256" key="7">
    <source>
        <dbReference type="ARBA" id="ARBA00022825"/>
    </source>
</evidence>
<gene>
    <name evidence="13" type="primary">sohB</name>
    <name evidence="13" type="ORF">SOPEG_2532</name>
</gene>
<dbReference type="PATRIC" id="fig|2342.5.peg.2696"/>
<sequence length="348" mass="39062">MEFISLYGLFLAKTLTVVLAIGVLLLLVFGLRMRSRQRKGQIHIQDLGKQYRERQREMQLARMGEAEKGIWHKRHKKQDKADAKQAKLRAKRGDNAASRSCLYVLDFTGSMDAGEVSSLREEITAVLSVAKSGDEVLLRLESPGGVVHGYGLAASQLQRLREKGIPLTVAVDKVAASGGYMMACVADRIVAAPFAIIGSIGVVAQIPNFNRLLKRNDIDMELHTAGAYKRTLTLFGENSPAGREKFQQELNETHQLFKTFVQRMRPALDVDAVATGEHWYGEQAQHLGLVDAIGTSDDVLIEQLARHEVISVRFSRPKRWMSRFTDSAVLSLEQRLLRYWQRSHKPLL</sequence>
<evidence type="ECO:0000256" key="4">
    <source>
        <dbReference type="ARBA" id="ARBA00022670"/>
    </source>
</evidence>
<dbReference type="InterPro" id="IPR029045">
    <property type="entry name" value="ClpP/crotonase-like_dom_sf"/>
</dbReference>
<dbReference type="Pfam" id="PF01343">
    <property type="entry name" value="Peptidase_S49"/>
    <property type="match status" value="1"/>
</dbReference>
<evidence type="ECO:0000313" key="13">
    <source>
        <dbReference type="EMBL" id="AHF74228.1"/>
    </source>
</evidence>
<evidence type="ECO:0000256" key="1">
    <source>
        <dbReference type="ARBA" id="ARBA00004236"/>
    </source>
</evidence>
<dbReference type="CDD" id="cd07023">
    <property type="entry name" value="S49_Sppa_N_C"/>
    <property type="match status" value="1"/>
</dbReference>
<dbReference type="SUPFAM" id="SSF52096">
    <property type="entry name" value="ClpP/crotonase"/>
    <property type="match status" value="1"/>
</dbReference>
<feature type="domain" description="Peptidase S49" evidence="11">
    <location>
        <begin position="160"/>
        <end position="300"/>
    </location>
</feature>
<dbReference type="InterPro" id="IPR047272">
    <property type="entry name" value="S49_SppA_C"/>
</dbReference>
<dbReference type="InterPro" id="IPR002142">
    <property type="entry name" value="Peptidase_S49"/>
</dbReference>
<dbReference type="EC" id="3.4.21.-" evidence="13"/>
<evidence type="ECO:0000256" key="5">
    <source>
        <dbReference type="ARBA" id="ARBA00022692"/>
    </source>
</evidence>
<evidence type="ECO:0000256" key="10">
    <source>
        <dbReference type="SAM" id="Phobius"/>
    </source>
</evidence>
<evidence type="ECO:0000256" key="2">
    <source>
        <dbReference type="ARBA" id="ARBA00008683"/>
    </source>
</evidence>
<evidence type="ECO:0000256" key="6">
    <source>
        <dbReference type="ARBA" id="ARBA00022801"/>
    </source>
</evidence>
<protein>
    <submittedName>
        <fullName evidence="13">Putative protease sohB</fullName>
        <ecNumber evidence="13">3.4.21.-</ecNumber>
    </submittedName>
</protein>
<dbReference type="KEGG" id="pes:SOPEG_2532"/>
<dbReference type="GO" id="GO:0004252">
    <property type="term" value="F:serine-type endopeptidase activity"/>
    <property type="evidence" value="ECO:0007669"/>
    <property type="project" value="InterPro"/>
</dbReference>
<dbReference type="RefSeq" id="WP_025245754.1">
    <property type="nucleotide sequence ID" value="NZ_CP006568.1"/>
</dbReference>
<dbReference type="EMBL" id="CP006568">
    <property type="protein sequence ID" value="AHF74228.1"/>
    <property type="molecule type" value="Genomic_DNA"/>
</dbReference>
<dbReference type="Proteomes" id="UP000019025">
    <property type="component" value="Chromosome"/>
</dbReference>
<dbReference type="Gene3D" id="3.90.226.10">
    <property type="entry name" value="2-enoyl-CoA Hydratase, Chain A, domain 1"/>
    <property type="match status" value="1"/>
</dbReference>
<dbReference type="PANTHER" id="PTHR42987">
    <property type="entry name" value="PEPTIDASE S49"/>
    <property type="match status" value="1"/>
</dbReference>
<feature type="domain" description="Peptidase S49 N-terminal proteobacteria" evidence="12">
    <location>
        <begin position="2"/>
        <end position="157"/>
    </location>
</feature>
<keyword evidence="7" id="KW-0720">Serine protease</keyword>
<dbReference type="eggNOG" id="COG0616">
    <property type="taxonomic scope" value="Bacteria"/>
</dbReference>
<accession>W0HQ22</accession>
<organism evidence="13 14">
    <name type="scientific">Candidatus Sodalis pierantonii str. SOPE</name>
    <dbReference type="NCBI Taxonomy" id="2342"/>
    <lineage>
        <taxon>Bacteria</taxon>
        <taxon>Pseudomonadati</taxon>
        <taxon>Pseudomonadota</taxon>
        <taxon>Gammaproteobacteria</taxon>
        <taxon>Enterobacterales</taxon>
        <taxon>Bruguierivoracaceae</taxon>
        <taxon>Sodalis</taxon>
    </lineage>
</organism>
<evidence type="ECO:0000259" key="11">
    <source>
        <dbReference type="Pfam" id="PF01343"/>
    </source>
</evidence>
<proteinExistence type="inferred from homology"/>
<dbReference type="InterPro" id="IPR013703">
    <property type="entry name" value="Peptidase_S49_N_proteobac"/>
</dbReference>
<evidence type="ECO:0000256" key="9">
    <source>
        <dbReference type="ARBA" id="ARBA00023136"/>
    </source>
</evidence>
<feature type="transmembrane region" description="Helical" evidence="10">
    <location>
        <begin position="6"/>
        <end position="29"/>
    </location>
</feature>
<evidence type="ECO:0000256" key="3">
    <source>
        <dbReference type="ARBA" id="ARBA00022475"/>
    </source>
</evidence>
<keyword evidence="4 13" id="KW-0645">Protease</keyword>
<keyword evidence="9 10" id="KW-0472">Membrane</keyword>
<keyword evidence="6 13" id="KW-0378">Hydrolase</keyword>
<reference evidence="13 14" key="1">
    <citation type="journal article" date="2014" name="Genome Biol. Evol.">
        <title>Genome degeneration and adaptation in a nascent stage of symbiosis.</title>
        <authorList>
            <person name="Oakeson K.F."/>
            <person name="Gil R."/>
            <person name="Clayton A.L."/>
            <person name="Dunn D.M."/>
            <person name="von Niederhausern A.C."/>
            <person name="Hamil C."/>
            <person name="Aoyagi A."/>
            <person name="Duval B."/>
            <person name="Baca A."/>
            <person name="Silva F.J."/>
            <person name="Vallier A."/>
            <person name="Jackson D.G."/>
            <person name="Latorre A."/>
            <person name="Weiss R.B."/>
            <person name="Heddi A."/>
            <person name="Moya A."/>
            <person name="Dale C."/>
        </authorList>
    </citation>
    <scope>NUCLEOTIDE SEQUENCE [LARGE SCALE GENOMIC DNA]</scope>
    <source>
        <strain evidence="14">none</strain>
    </source>
</reference>
<evidence type="ECO:0000256" key="8">
    <source>
        <dbReference type="ARBA" id="ARBA00022989"/>
    </source>
</evidence>
<keyword evidence="3" id="KW-1003">Cell membrane</keyword>
<dbReference type="Gene3D" id="6.20.330.10">
    <property type="match status" value="1"/>
</dbReference>
<keyword evidence="8 10" id="KW-1133">Transmembrane helix</keyword>
<dbReference type="STRING" id="2342.SOPEG_2532"/>
<comment type="subcellular location">
    <subcellularLocation>
        <location evidence="1">Cell membrane</location>
    </subcellularLocation>
</comment>
<keyword evidence="14" id="KW-1185">Reference proteome</keyword>
<dbReference type="AlphaFoldDB" id="W0HQ22"/>
<dbReference type="GO" id="GO:0005886">
    <property type="term" value="C:plasma membrane"/>
    <property type="evidence" value="ECO:0007669"/>
    <property type="project" value="UniProtKB-SubCell"/>
</dbReference>
<evidence type="ECO:0000313" key="14">
    <source>
        <dbReference type="Proteomes" id="UP000019025"/>
    </source>
</evidence>
<dbReference type="PANTHER" id="PTHR42987:SF4">
    <property type="entry name" value="PROTEASE SOHB-RELATED"/>
    <property type="match status" value="1"/>
</dbReference>
<dbReference type="NCBIfam" id="NF008745">
    <property type="entry name" value="PRK11778.1"/>
    <property type="match status" value="1"/>
</dbReference>
<name>W0HQ22_9GAMM</name>
<comment type="similarity">
    <text evidence="2">Belongs to the peptidase S49 family.</text>
</comment>
<dbReference type="Pfam" id="PF08496">
    <property type="entry name" value="Peptidase_S49_N"/>
    <property type="match status" value="1"/>
</dbReference>
<evidence type="ECO:0000259" key="12">
    <source>
        <dbReference type="Pfam" id="PF08496"/>
    </source>
</evidence>
<dbReference type="HOGENOM" id="CLU_070316_0_0_6"/>
<keyword evidence="5 10" id="KW-0812">Transmembrane</keyword>
<dbReference type="GO" id="GO:0006508">
    <property type="term" value="P:proteolysis"/>
    <property type="evidence" value="ECO:0007669"/>
    <property type="project" value="UniProtKB-KW"/>
</dbReference>